<dbReference type="Gene3D" id="3.40.50.1820">
    <property type="entry name" value="alpha/beta hydrolase"/>
    <property type="match status" value="1"/>
</dbReference>
<dbReference type="GO" id="GO:0003824">
    <property type="term" value="F:catalytic activity"/>
    <property type="evidence" value="ECO:0007669"/>
    <property type="project" value="UniProtKB-ARBA"/>
</dbReference>
<name>A0A1H5QCD2_9PSEU</name>
<dbReference type="Proteomes" id="UP000198878">
    <property type="component" value="Unassembled WGS sequence"/>
</dbReference>
<dbReference type="PANTHER" id="PTHR46438:SF11">
    <property type="entry name" value="LIPASE-RELATED"/>
    <property type="match status" value="1"/>
</dbReference>
<dbReference type="PRINTS" id="PR00111">
    <property type="entry name" value="ABHYDROLASE"/>
</dbReference>
<dbReference type="InterPro" id="IPR029058">
    <property type="entry name" value="AB_hydrolase_fold"/>
</dbReference>
<dbReference type="InterPro" id="IPR000073">
    <property type="entry name" value="AB_hydrolase_1"/>
</dbReference>
<evidence type="ECO:0000313" key="3">
    <source>
        <dbReference type="Proteomes" id="UP000198878"/>
    </source>
</evidence>
<proteinExistence type="predicted"/>
<dbReference type="OrthoDB" id="5495375at2"/>
<keyword evidence="3" id="KW-1185">Reference proteome</keyword>
<accession>A0A1H5QCD2</accession>
<feature type="domain" description="AB hydrolase-1" evidence="1">
    <location>
        <begin position="17"/>
        <end position="246"/>
    </location>
</feature>
<evidence type="ECO:0000259" key="1">
    <source>
        <dbReference type="Pfam" id="PF12697"/>
    </source>
</evidence>
<protein>
    <submittedName>
        <fullName evidence="2">Pimeloyl-ACP methyl ester carboxylesterase</fullName>
    </submittedName>
</protein>
<dbReference type="STRING" id="218821.SAMN05421837_102337"/>
<sequence>MTNLHVTDDGPRDAPPLLLVHGSASSVRSWDALLPLLTEHHRVVRVDLLGHGSSAKPADAGYGVPEQAHRAGAELDRLGIGHAVVAGHSTGGLVATALAEERPGLVTGLVLVNTGPAMDTYIGPQTAFGPRQWAALTDEQVRDAMSSAFRPGYVAPATLVADVRGMTFEGFTAAQRGAVEFLMRQPVPERLTALGKPVLVLFGEDDRRWRPSTSLAAYRAVPGARVVPLAGVGHSPILEDPAATAGALLAFTGSPTLNRQSSASPRT</sequence>
<organism evidence="2 3">
    <name type="scientific">Amycolatopsis pretoriensis</name>
    <dbReference type="NCBI Taxonomy" id="218821"/>
    <lineage>
        <taxon>Bacteria</taxon>
        <taxon>Bacillati</taxon>
        <taxon>Actinomycetota</taxon>
        <taxon>Actinomycetes</taxon>
        <taxon>Pseudonocardiales</taxon>
        <taxon>Pseudonocardiaceae</taxon>
        <taxon>Amycolatopsis</taxon>
    </lineage>
</organism>
<reference evidence="3" key="1">
    <citation type="submission" date="2016-10" db="EMBL/GenBank/DDBJ databases">
        <authorList>
            <person name="Varghese N."/>
            <person name="Submissions S."/>
        </authorList>
    </citation>
    <scope>NUCLEOTIDE SEQUENCE [LARGE SCALE GENOMIC DNA]</scope>
    <source>
        <strain evidence="3">DSM 44654</strain>
    </source>
</reference>
<dbReference type="RefSeq" id="WP_086681401.1">
    <property type="nucleotide sequence ID" value="NZ_FNUJ01000002.1"/>
</dbReference>
<gene>
    <name evidence="2" type="ORF">SAMN05421837_102337</name>
</gene>
<dbReference type="PANTHER" id="PTHR46438">
    <property type="entry name" value="ALPHA/BETA-HYDROLASES SUPERFAMILY PROTEIN"/>
    <property type="match status" value="1"/>
</dbReference>
<dbReference type="AlphaFoldDB" id="A0A1H5QCD2"/>
<dbReference type="Pfam" id="PF12697">
    <property type="entry name" value="Abhydrolase_6"/>
    <property type="match status" value="1"/>
</dbReference>
<dbReference type="SUPFAM" id="SSF53474">
    <property type="entry name" value="alpha/beta-Hydrolases"/>
    <property type="match status" value="1"/>
</dbReference>
<evidence type="ECO:0000313" key="2">
    <source>
        <dbReference type="EMBL" id="SEF23659.1"/>
    </source>
</evidence>
<dbReference type="EMBL" id="FNUJ01000002">
    <property type="protein sequence ID" value="SEF23659.1"/>
    <property type="molecule type" value="Genomic_DNA"/>
</dbReference>